<dbReference type="EMBL" id="JAPXFL010000007">
    <property type="protein sequence ID" value="KAK9503538.1"/>
    <property type="molecule type" value="Genomic_DNA"/>
</dbReference>
<keyword evidence="2" id="KW-0175">Coiled coil</keyword>
<dbReference type="AlphaFoldDB" id="A0AAW1D320"/>
<feature type="repeat" description="ANK" evidence="1">
    <location>
        <begin position="61"/>
        <end position="93"/>
    </location>
</feature>
<dbReference type="PANTHER" id="PTHR24118:SF99">
    <property type="entry name" value="POTE ANKYRIN DOMAIN FAMILY MEMBER 3C-RELATED"/>
    <property type="match status" value="1"/>
</dbReference>
<evidence type="ECO:0000256" key="1">
    <source>
        <dbReference type="PROSITE-ProRule" id="PRU00023"/>
    </source>
</evidence>
<proteinExistence type="predicted"/>
<dbReference type="Gene3D" id="1.25.40.20">
    <property type="entry name" value="Ankyrin repeat-containing domain"/>
    <property type="match status" value="1"/>
</dbReference>
<dbReference type="PANTHER" id="PTHR24118">
    <property type="entry name" value="POTE ANKYRIN DOMAIN"/>
    <property type="match status" value="1"/>
</dbReference>
<dbReference type="Proteomes" id="UP001461498">
    <property type="component" value="Unassembled WGS sequence"/>
</dbReference>
<evidence type="ECO:0000256" key="2">
    <source>
        <dbReference type="SAM" id="Coils"/>
    </source>
</evidence>
<dbReference type="SMART" id="SM00248">
    <property type="entry name" value="ANK"/>
    <property type="match status" value="4"/>
</dbReference>
<accession>A0AAW1D320</accession>
<dbReference type="InterPro" id="IPR002110">
    <property type="entry name" value="Ankyrin_rpt"/>
</dbReference>
<name>A0AAW1D320_9HEMI</name>
<dbReference type="SUPFAM" id="SSF48403">
    <property type="entry name" value="Ankyrin repeat"/>
    <property type="match status" value="1"/>
</dbReference>
<gene>
    <name evidence="3" type="ORF">O3M35_010074</name>
</gene>
<feature type="coiled-coil region" evidence="2">
    <location>
        <begin position="399"/>
        <end position="440"/>
    </location>
</feature>
<comment type="caution">
    <text evidence="3">The sequence shown here is derived from an EMBL/GenBank/DDBJ whole genome shotgun (WGS) entry which is preliminary data.</text>
</comment>
<dbReference type="Pfam" id="PF12796">
    <property type="entry name" value="Ank_2"/>
    <property type="match status" value="1"/>
</dbReference>
<organism evidence="3 4">
    <name type="scientific">Rhynocoris fuscipes</name>
    <dbReference type="NCBI Taxonomy" id="488301"/>
    <lineage>
        <taxon>Eukaryota</taxon>
        <taxon>Metazoa</taxon>
        <taxon>Ecdysozoa</taxon>
        <taxon>Arthropoda</taxon>
        <taxon>Hexapoda</taxon>
        <taxon>Insecta</taxon>
        <taxon>Pterygota</taxon>
        <taxon>Neoptera</taxon>
        <taxon>Paraneoptera</taxon>
        <taxon>Hemiptera</taxon>
        <taxon>Heteroptera</taxon>
        <taxon>Panheteroptera</taxon>
        <taxon>Cimicomorpha</taxon>
        <taxon>Reduviidae</taxon>
        <taxon>Harpactorinae</taxon>
        <taxon>Harpactorini</taxon>
        <taxon>Rhynocoris</taxon>
    </lineage>
</organism>
<keyword evidence="4" id="KW-1185">Reference proteome</keyword>
<dbReference type="InterPro" id="IPR036770">
    <property type="entry name" value="Ankyrin_rpt-contain_sf"/>
</dbReference>
<dbReference type="PROSITE" id="PS50088">
    <property type="entry name" value="ANK_REPEAT"/>
    <property type="match status" value="3"/>
</dbReference>
<evidence type="ECO:0000313" key="3">
    <source>
        <dbReference type="EMBL" id="KAK9503538.1"/>
    </source>
</evidence>
<protein>
    <submittedName>
        <fullName evidence="3">Uncharacterized protein</fullName>
    </submittedName>
</protein>
<feature type="repeat" description="ANK" evidence="1">
    <location>
        <begin position="127"/>
        <end position="159"/>
    </location>
</feature>
<dbReference type="PRINTS" id="PR01415">
    <property type="entry name" value="ANKYRIN"/>
</dbReference>
<evidence type="ECO:0000313" key="4">
    <source>
        <dbReference type="Proteomes" id="UP001461498"/>
    </source>
</evidence>
<dbReference type="PROSITE" id="PS50297">
    <property type="entry name" value="ANK_REP_REGION"/>
    <property type="match status" value="3"/>
</dbReference>
<dbReference type="Pfam" id="PF00023">
    <property type="entry name" value="Ank"/>
    <property type="match status" value="1"/>
</dbReference>
<feature type="repeat" description="ANK" evidence="1">
    <location>
        <begin position="94"/>
        <end position="126"/>
    </location>
</feature>
<keyword evidence="1" id="KW-0040">ANK repeat</keyword>
<reference evidence="3 4" key="1">
    <citation type="submission" date="2022-12" db="EMBL/GenBank/DDBJ databases">
        <title>Chromosome-level genome assembly of true bugs.</title>
        <authorList>
            <person name="Ma L."/>
            <person name="Li H."/>
        </authorList>
    </citation>
    <scope>NUCLEOTIDE SEQUENCE [LARGE SCALE GENOMIC DNA]</scope>
    <source>
        <strain evidence="3">Lab_2022b</strain>
    </source>
</reference>
<sequence>MYTAEIMDIEYDRQNSSVVDVNQKPSFLELGKELLDKSKLGNADEVLNLISRGAPFATDWVGTSPLHWAAFYNHIEVAETLLMASICRDAKNKVNRTPLHVAAQKGHDKMIQLLLEYGADVNCKDLLKMTPLHWAAESGSKETVKLLLDYGADTSCISVFDKTAATIAKDNNQFEILKLIEETSAMDPSLRALNVRVMRQKNKGQISSKAGLALTPNYPGVRLQVVPKTQKIGIIIDKENPLTGEKTYELLKDDTLVCANTNSTRILSNSLDAMRNNSIKVISDAKLPITTFPAAKLPIPRLPNSKLLNSNSKSSHNSSKIATSVPDCKTVNVNCSNSKTSPQRAVAASASKKIITIKADELINMTKERRVIITDSRPISNARFFEGKLYTEDQKDELAEKVNCRLQEAKKKADHLISQLNKVNEEIDSYNKLLGSLHKKMAC</sequence>